<reference evidence="1" key="1">
    <citation type="submission" date="2021-06" db="EMBL/GenBank/DDBJ databases">
        <authorList>
            <person name="Kallberg Y."/>
            <person name="Tangrot J."/>
            <person name="Rosling A."/>
        </authorList>
    </citation>
    <scope>NUCLEOTIDE SEQUENCE</scope>
    <source>
        <strain evidence="1">FL966</strain>
    </source>
</reference>
<sequence length="209" mass="24562">MSFQELQNREIFPDIDSIIQNKDQLFGWRMIDFLREADMIIFIIEFGSKSNVNVISLSQVVKMNSATVKAEEISAITNAIIVNHCYKISSKSLTEKFILKYGNYNHMKWFRAYKQLRDAGIDNETAVGAITCKNYREDRFTTVTSLHSMYELKFKAIDKDCRYYYLVESFDSRDTSALPPYQMGKEIYWENERNTRNEYSKLSPDEILI</sequence>
<name>A0A9N9NRM2_9GLOM</name>
<evidence type="ECO:0000313" key="1">
    <source>
        <dbReference type="EMBL" id="CAG8754090.1"/>
    </source>
</evidence>
<gene>
    <name evidence="1" type="ORF">CPELLU_LOCUS14897</name>
</gene>
<keyword evidence="2" id="KW-1185">Reference proteome</keyword>
<protein>
    <submittedName>
        <fullName evidence="1">2790_t:CDS:1</fullName>
    </submittedName>
</protein>
<dbReference type="EMBL" id="CAJVQA010018455">
    <property type="protein sequence ID" value="CAG8754090.1"/>
    <property type="molecule type" value="Genomic_DNA"/>
</dbReference>
<dbReference type="OrthoDB" id="2397744at2759"/>
<comment type="caution">
    <text evidence="1">The sequence shown here is derived from an EMBL/GenBank/DDBJ whole genome shotgun (WGS) entry which is preliminary data.</text>
</comment>
<dbReference type="AlphaFoldDB" id="A0A9N9NRM2"/>
<proteinExistence type="predicted"/>
<dbReference type="Proteomes" id="UP000789759">
    <property type="component" value="Unassembled WGS sequence"/>
</dbReference>
<organism evidence="1 2">
    <name type="scientific">Cetraspora pellucida</name>
    <dbReference type="NCBI Taxonomy" id="1433469"/>
    <lineage>
        <taxon>Eukaryota</taxon>
        <taxon>Fungi</taxon>
        <taxon>Fungi incertae sedis</taxon>
        <taxon>Mucoromycota</taxon>
        <taxon>Glomeromycotina</taxon>
        <taxon>Glomeromycetes</taxon>
        <taxon>Diversisporales</taxon>
        <taxon>Gigasporaceae</taxon>
        <taxon>Cetraspora</taxon>
    </lineage>
</organism>
<accession>A0A9N9NRM2</accession>
<evidence type="ECO:0000313" key="2">
    <source>
        <dbReference type="Proteomes" id="UP000789759"/>
    </source>
</evidence>